<reference evidence="2" key="2">
    <citation type="submission" date="2022-01" db="EMBL/GenBank/DDBJ databases">
        <authorList>
            <person name="Yamashiro T."/>
            <person name="Shiraishi A."/>
            <person name="Satake H."/>
            <person name="Nakayama K."/>
        </authorList>
    </citation>
    <scope>NUCLEOTIDE SEQUENCE</scope>
</reference>
<name>A0ABQ5IRW6_9ASTR</name>
<sequence>MCGLLEEKKTDSSNWQHYSNGMQSKQKLKKFKHSESTQYMEHIMKKEKGRRGIMQNEEQVIAVVEALIMLARGAELASDLSQQFGERDDDNHLKKSNVQVTHRMEDLVHLDDQENKSQKKPTVITPTVHNGFSFSIIHLLSAVRMAMITTLPEDPSHVGQHHPLKMNNMPCLAVQEIFNRVKSNHGDPQILKNLRTAS</sequence>
<gene>
    <name evidence="2" type="ORF">Tco_1113349</name>
</gene>
<feature type="compositionally biased region" description="Basic and acidic residues" evidence="1">
    <location>
        <begin position="1"/>
        <end position="11"/>
    </location>
</feature>
<organism evidence="2 3">
    <name type="scientific">Tanacetum coccineum</name>
    <dbReference type="NCBI Taxonomy" id="301880"/>
    <lineage>
        <taxon>Eukaryota</taxon>
        <taxon>Viridiplantae</taxon>
        <taxon>Streptophyta</taxon>
        <taxon>Embryophyta</taxon>
        <taxon>Tracheophyta</taxon>
        <taxon>Spermatophyta</taxon>
        <taxon>Magnoliopsida</taxon>
        <taxon>eudicotyledons</taxon>
        <taxon>Gunneridae</taxon>
        <taxon>Pentapetalae</taxon>
        <taxon>asterids</taxon>
        <taxon>campanulids</taxon>
        <taxon>Asterales</taxon>
        <taxon>Asteraceae</taxon>
        <taxon>Asteroideae</taxon>
        <taxon>Anthemideae</taxon>
        <taxon>Anthemidinae</taxon>
        <taxon>Tanacetum</taxon>
    </lineage>
</organism>
<feature type="compositionally biased region" description="Polar residues" evidence="1">
    <location>
        <begin position="12"/>
        <end position="25"/>
    </location>
</feature>
<dbReference type="EMBL" id="BQNB010021112">
    <property type="protein sequence ID" value="GJU03011.1"/>
    <property type="molecule type" value="Genomic_DNA"/>
</dbReference>
<comment type="caution">
    <text evidence="2">The sequence shown here is derived from an EMBL/GenBank/DDBJ whole genome shotgun (WGS) entry which is preliminary data.</text>
</comment>
<keyword evidence="3" id="KW-1185">Reference proteome</keyword>
<dbReference type="Proteomes" id="UP001151760">
    <property type="component" value="Unassembled WGS sequence"/>
</dbReference>
<evidence type="ECO:0000313" key="2">
    <source>
        <dbReference type="EMBL" id="GJU03011.1"/>
    </source>
</evidence>
<evidence type="ECO:0000256" key="1">
    <source>
        <dbReference type="SAM" id="MobiDB-lite"/>
    </source>
</evidence>
<accession>A0ABQ5IRW6</accession>
<protein>
    <submittedName>
        <fullName evidence="2">Nuclear factor related to kappa-B-binding protein</fullName>
    </submittedName>
</protein>
<reference evidence="2" key="1">
    <citation type="journal article" date="2022" name="Int. J. Mol. Sci.">
        <title>Draft Genome of Tanacetum Coccineum: Genomic Comparison of Closely Related Tanacetum-Family Plants.</title>
        <authorList>
            <person name="Yamashiro T."/>
            <person name="Shiraishi A."/>
            <person name="Nakayama K."/>
            <person name="Satake H."/>
        </authorList>
    </citation>
    <scope>NUCLEOTIDE SEQUENCE</scope>
</reference>
<proteinExistence type="predicted"/>
<dbReference type="InterPro" id="IPR024867">
    <property type="entry name" value="NFRKB"/>
</dbReference>
<dbReference type="PANTHER" id="PTHR13052">
    <property type="entry name" value="NFRKB-RELATED"/>
    <property type="match status" value="1"/>
</dbReference>
<evidence type="ECO:0000313" key="3">
    <source>
        <dbReference type="Proteomes" id="UP001151760"/>
    </source>
</evidence>
<feature type="region of interest" description="Disordered" evidence="1">
    <location>
        <begin position="1"/>
        <end position="31"/>
    </location>
</feature>
<dbReference type="PANTHER" id="PTHR13052:SF0">
    <property type="entry name" value="DNA-BINDING PROTEIN-LIKE"/>
    <property type="match status" value="1"/>
</dbReference>